<gene>
    <name evidence="1" type="ORF">JKK62_02635</name>
</gene>
<reference evidence="1" key="1">
    <citation type="submission" date="2021-01" db="EMBL/GenBank/DDBJ databases">
        <title>Genome public.</title>
        <authorList>
            <person name="Liu C."/>
            <person name="Sun Q."/>
        </authorList>
    </citation>
    <scope>NUCLEOTIDE SEQUENCE</scope>
    <source>
        <strain evidence="1">M6</strain>
    </source>
</reference>
<evidence type="ECO:0008006" key="3">
    <source>
        <dbReference type="Google" id="ProtNLM"/>
    </source>
</evidence>
<evidence type="ECO:0000313" key="1">
    <source>
        <dbReference type="EMBL" id="MBK6087555.1"/>
    </source>
</evidence>
<name>A0A934TYG7_9FIRM</name>
<evidence type="ECO:0000313" key="2">
    <source>
        <dbReference type="Proteomes" id="UP000633365"/>
    </source>
</evidence>
<dbReference type="EMBL" id="JAEQMG010000040">
    <property type="protein sequence ID" value="MBK6087555.1"/>
    <property type="molecule type" value="Genomic_DNA"/>
</dbReference>
<dbReference type="AlphaFoldDB" id="A0A934TYG7"/>
<dbReference type="Proteomes" id="UP000633365">
    <property type="component" value="Unassembled WGS sequence"/>
</dbReference>
<keyword evidence="2" id="KW-1185">Reference proteome</keyword>
<comment type="caution">
    <text evidence="1">The sequence shown here is derived from an EMBL/GenBank/DDBJ whole genome shotgun (WGS) entry which is preliminary data.</text>
</comment>
<dbReference type="RefSeq" id="WP_201426861.1">
    <property type="nucleotide sequence ID" value="NZ_JAEQMG010000040.1"/>
</dbReference>
<protein>
    <recommendedName>
        <fullName evidence="3">Tail specific protease domain-containing protein</fullName>
    </recommendedName>
</protein>
<sequence>MTCTKSGSNYAVLTSSKSFSCGNAYPWFMHEHDAMILGQKSYGGACAIRKGSVGGIGIQCSAATSATIFDDGSSVDFGCPVDADLMTDGNNPYENFYDLSLISQKMNEFFAAG</sequence>
<proteinExistence type="predicted"/>
<organism evidence="1 2">
    <name type="scientific">Ruminococcus difficilis</name>
    <dbReference type="NCBI Taxonomy" id="2763069"/>
    <lineage>
        <taxon>Bacteria</taxon>
        <taxon>Bacillati</taxon>
        <taxon>Bacillota</taxon>
        <taxon>Clostridia</taxon>
        <taxon>Eubacteriales</taxon>
        <taxon>Oscillospiraceae</taxon>
        <taxon>Ruminococcus</taxon>
    </lineage>
</organism>
<accession>A0A934TYG7</accession>